<dbReference type="InterPro" id="IPR036953">
    <property type="entry name" value="GreA/GreB_C_sf"/>
</dbReference>
<dbReference type="Pfam" id="PF01272">
    <property type="entry name" value="GreA_GreB"/>
    <property type="match status" value="1"/>
</dbReference>
<dbReference type="InterPro" id="IPR023459">
    <property type="entry name" value="Tscrpt_elong_fac_GreA/B_fam"/>
</dbReference>
<dbReference type="Gene3D" id="3.10.50.30">
    <property type="entry name" value="Transcription elongation factor, GreA/GreB, C-terminal domain"/>
    <property type="match status" value="1"/>
</dbReference>
<dbReference type="STRING" id="1348657.M622_04215"/>
<dbReference type="PANTHER" id="PTHR30437">
    <property type="entry name" value="TRANSCRIPTION ELONGATION FACTOR GREA"/>
    <property type="match status" value="1"/>
</dbReference>
<dbReference type="AlphaFoldDB" id="T0AXN6"/>
<keyword evidence="3" id="KW-0418">Kinase</keyword>
<dbReference type="PATRIC" id="fig|1348657.5.peg.2323"/>
<dbReference type="PANTHER" id="PTHR30437:SF5">
    <property type="entry name" value="REGULATOR OF NUCLEOSIDE DIPHOSPHATE KINASE"/>
    <property type="match status" value="1"/>
</dbReference>
<evidence type="ECO:0000259" key="2">
    <source>
        <dbReference type="Pfam" id="PF14760"/>
    </source>
</evidence>
<accession>T0AXN6</accession>
<dbReference type="InterPro" id="IPR029462">
    <property type="entry name" value="Rnk_N"/>
</dbReference>
<sequence>MKPSIIVSSNDLERLEGLLTLPPFRSRSDLDGLRAELERADVREPQDMPADVITMNSRARFLEVGTGREYELTLAYPKDANAEAQRVSIFSPAGSALLGLTAGQSIDWSTGEGKALHLKVLEVTWQPEANDQFDL</sequence>
<dbReference type="SUPFAM" id="SSF54534">
    <property type="entry name" value="FKBP-like"/>
    <property type="match status" value="1"/>
</dbReference>
<name>T0AXN6_9RHOO</name>
<reference evidence="3 4" key="1">
    <citation type="submission" date="2013-06" db="EMBL/GenBank/DDBJ databases">
        <title>Draft genome sequence of Thauera terpenica.</title>
        <authorList>
            <person name="Liu B."/>
            <person name="Frostegard A.H."/>
            <person name="Shapleigh J.P."/>
        </authorList>
    </citation>
    <scope>NUCLEOTIDE SEQUENCE [LARGE SCALE GENOMIC DNA]</scope>
    <source>
        <strain evidence="3 4">58Eu</strain>
    </source>
</reference>
<protein>
    <submittedName>
        <fullName evidence="3">Nucleoside diphosphate kinase regulator</fullName>
    </submittedName>
</protein>
<dbReference type="RefSeq" id="WP_021249736.1">
    <property type="nucleotide sequence ID" value="NZ_ATJV01000059.1"/>
</dbReference>
<keyword evidence="4" id="KW-1185">Reference proteome</keyword>
<dbReference type="EMBL" id="ATJV01000059">
    <property type="protein sequence ID" value="EPZ15343.1"/>
    <property type="molecule type" value="Genomic_DNA"/>
</dbReference>
<dbReference type="Gene3D" id="1.10.286.20">
    <property type="match status" value="1"/>
</dbReference>
<proteinExistence type="predicted"/>
<evidence type="ECO:0000313" key="3">
    <source>
        <dbReference type="EMBL" id="EPZ15343.1"/>
    </source>
</evidence>
<comment type="caution">
    <text evidence="3">The sequence shown here is derived from an EMBL/GenBank/DDBJ whole genome shotgun (WGS) entry which is preliminary data.</text>
</comment>
<keyword evidence="3" id="KW-0808">Transferase</keyword>
<evidence type="ECO:0000313" key="4">
    <source>
        <dbReference type="Proteomes" id="UP000015455"/>
    </source>
</evidence>
<feature type="domain" description="Regulator of nucleoside diphosphate kinase N-terminal" evidence="2">
    <location>
        <begin position="3"/>
        <end position="42"/>
    </location>
</feature>
<dbReference type="GO" id="GO:0016301">
    <property type="term" value="F:kinase activity"/>
    <property type="evidence" value="ECO:0007669"/>
    <property type="project" value="UniProtKB-KW"/>
</dbReference>
<dbReference type="eggNOG" id="COG0782">
    <property type="taxonomic scope" value="Bacteria"/>
</dbReference>
<organism evidence="3 4">
    <name type="scientific">Thauera terpenica 58Eu</name>
    <dbReference type="NCBI Taxonomy" id="1348657"/>
    <lineage>
        <taxon>Bacteria</taxon>
        <taxon>Pseudomonadati</taxon>
        <taxon>Pseudomonadota</taxon>
        <taxon>Betaproteobacteria</taxon>
        <taxon>Rhodocyclales</taxon>
        <taxon>Zoogloeaceae</taxon>
        <taxon>Thauera</taxon>
    </lineage>
</organism>
<dbReference type="GO" id="GO:0032784">
    <property type="term" value="P:regulation of DNA-templated transcription elongation"/>
    <property type="evidence" value="ECO:0007669"/>
    <property type="project" value="InterPro"/>
</dbReference>
<dbReference type="NCBIfam" id="NF004396">
    <property type="entry name" value="PRK05753.1"/>
    <property type="match status" value="1"/>
</dbReference>
<dbReference type="GO" id="GO:0070063">
    <property type="term" value="F:RNA polymerase binding"/>
    <property type="evidence" value="ECO:0007669"/>
    <property type="project" value="InterPro"/>
</dbReference>
<feature type="domain" description="Transcription elongation factor GreA/GreB C-terminal" evidence="1">
    <location>
        <begin position="49"/>
        <end position="124"/>
    </location>
</feature>
<dbReference type="Proteomes" id="UP000015455">
    <property type="component" value="Unassembled WGS sequence"/>
</dbReference>
<dbReference type="OrthoDB" id="192847at2"/>
<dbReference type="GO" id="GO:0003677">
    <property type="term" value="F:DNA binding"/>
    <property type="evidence" value="ECO:0007669"/>
    <property type="project" value="InterPro"/>
</dbReference>
<gene>
    <name evidence="3" type="ORF">M622_04215</name>
</gene>
<dbReference type="Pfam" id="PF14760">
    <property type="entry name" value="Rnk_N"/>
    <property type="match status" value="1"/>
</dbReference>
<evidence type="ECO:0000259" key="1">
    <source>
        <dbReference type="Pfam" id="PF01272"/>
    </source>
</evidence>
<dbReference type="InterPro" id="IPR001437">
    <property type="entry name" value="Tscrpt_elong_fac_GreA/B_C"/>
</dbReference>
<dbReference type="GO" id="GO:0006354">
    <property type="term" value="P:DNA-templated transcription elongation"/>
    <property type="evidence" value="ECO:0007669"/>
    <property type="project" value="TreeGrafter"/>
</dbReference>